<dbReference type="HAMAP" id="MF_00120">
    <property type="entry name" value="GatA"/>
    <property type="match status" value="1"/>
</dbReference>
<proteinExistence type="inferred from homology"/>
<dbReference type="GO" id="GO:0050567">
    <property type="term" value="F:glutaminyl-tRNA synthase (glutamine-hydrolyzing) activity"/>
    <property type="evidence" value="ECO:0007669"/>
    <property type="project" value="UniProtKB-UniRule"/>
</dbReference>
<comment type="subunit">
    <text evidence="7">Subunit of the heterotrimeric GatCAB amidotransferase (AdT) complex, composed of A, B and C subunits.</text>
</comment>
<dbReference type="GO" id="GO:0005524">
    <property type="term" value="F:ATP binding"/>
    <property type="evidence" value="ECO:0007669"/>
    <property type="project" value="UniProtKB-KW"/>
</dbReference>
<dbReference type="GO" id="GO:0005739">
    <property type="term" value="C:mitochondrion"/>
    <property type="evidence" value="ECO:0007669"/>
    <property type="project" value="UniProtKB-SubCell"/>
</dbReference>
<feature type="domain" description="Amidase" evidence="8">
    <location>
        <begin position="21"/>
        <end position="499"/>
    </location>
</feature>
<dbReference type="GO" id="GO:0070681">
    <property type="term" value="P:glutaminyl-tRNAGln biosynthesis via transamidation"/>
    <property type="evidence" value="ECO:0007669"/>
    <property type="project" value="UniProtKB-UniRule"/>
</dbReference>
<feature type="active site" description="Charge relay system" evidence="7">
    <location>
        <position position="155"/>
    </location>
</feature>
<protein>
    <recommendedName>
        <fullName evidence="7">Glutamyl-tRNA(Gln) amidotransferase subunit A, mitochondrial</fullName>
        <shortName evidence="7">Glu-AdT subunit A</shortName>
        <ecNumber evidence="7">6.3.5.7</ecNumber>
    </recommendedName>
</protein>
<comment type="subcellular location">
    <subcellularLocation>
        <location evidence="7">Mitochondrion</location>
    </subcellularLocation>
</comment>
<dbReference type="EC" id="6.3.5.7" evidence="7"/>
<dbReference type="OMA" id="QPASYCG"/>
<dbReference type="Proteomes" id="UP000007797">
    <property type="component" value="Unassembled WGS sequence"/>
</dbReference>
<evidence type="ECO:0000313" key="9">
    <source>
        <dbReference type="EMBL" id="EGG21347.1"/>
    </source>
</evidence>
<accession>F4PRK7</accession>
<comment type="catalytic activity">
    <reaction evidence="6 7">
        <text>L-glutamyl-tRNA(Gln) + L-glutamine + ATP + H2O = L-glutaminyl-tRNA(Gln) + L-glutamate + ADP + phosphate + H(+)</text>
        <dbReference type="Rhea" id="RHEA:17521"/>
        <dbReference type="Rhea" id="RHEA-COMP:9681"/>
        <dbReference type="Rhea" id="RHEA-COMP:9684"/>
        <dbReference type="ChEBI" id="CHEBI:15377"/>
        <dbReference type="ChEBI" id="CHEBI:15378"/>
        <dbReference type="ChEBI" id="CHEBI:29985"/>
        <dbReference type="ChEBI" id="CHEBI:30616"/>
        <dbReference type="ChEBI" id="CHEBI:43474"/>
        <dbReference type="ChEBI" id="CHEBI:58359"/>
        <dbReference type="ChEBI" id="CHEBI:78520"/>
        <dbReference type="ChEBI" id="CHEBI:78521"/>
        <dbReference type="ChEBI" id="CHEBI:456216"/>
        <dbReference type="EC" id="6.3.5.7"/>
    </reaction>
</comment>
<dbReference type="KEGG" id="dfa:DFA_01228"/>
<keyword evidence="5 7" id="KW-0648">Protein biosynthesis</keyword>
<dbReference type="Pfam" id="PF01425">
    <property type="entry name" value="Amidase"/>
    <property type="match status" value="1"/>
</dbReference>
<dbReference type="GO" id="GO:0032543">
    <property type="term" value="P:mitochondrial translation"/>
    <property type="evidence" value="ECO:0007669"/>
    <property type="project" value="UniProtKB-UniRule"/>
</dbReference>
<keyword evidence="7" id="KW-0496">Mitochondrion</keyword>
<name>F4PRK7_CACFS</name>
<dbReference type="PANTHER" id="PTHR11895">
    <property type="entry name" value="TRANSAMIDASE"/>
    <property type="match status" value="1"/>
</dbReference>
<dbReference type="SUPFAM" id="SSF75304">
    <property type="entry name" value="Amidase signature (AS) enzymes"/>
    <property type="match status" value="1"/>
</dbReference>
<dbReference type="EMBL" id="GL883010">
    <property type="protein sequence ID" value="EGG21347.1"/>
    <property type="molecule type" value="Genomic_DNA"/>
</dbReference>
<organism evidence="9 10">
    <name type="scientific">Cavenderia fasciculata</name>
    <name type="common">Slime mold</name>
    <name type="synonym">Dictyostelium fasciculatum</name>
    <dbReference type="NCBI Taxonomy" id="261658"/>
    <lineage>
        <taxon>Eukaryota</taxon>
        <taxon>Amoebozoa</taxon>
        <taxon>Evosea</taxon>
        <taxon>Eumycetozoa</taxon>
        <taxon>Dictyostelia</taxon>
        <taxon>Acytosteliales</taxon>
        <taxon>Cavenderiaceae</taxon>
        <taxon>Cavenderia</taxon>
    </lineage>
</organism>
<feature type="active site" description="Acyl-ester intermediate" evidence="7">
    <location>
        <position position="179"/>
    </location>
</feature>
<dbReference type="GO" id="GO:0030956">
    <property type="term" value="C:glutamyl-tRNA(Gln) amidotransferase complex"/>
    <property type="evidence" value="ECO:0007669"/>
    <property type="project" value="UniProtKB-UniRule"/>
</dbReference>
<dbReference type="InterPro" id="IPR036928">
    <property type="entry name" value="AS_sf"/>
</dbReference>
<sequence>MYRSIKQIRVDLLGGKLTTRELIDGCVKRIEGFKKSTNAFVSVQSSSELDRLVEESDRRIKGGDARPLEGVPIAVKDNYSTDGLRTTAGSKMLSNYTPSFDATVVARLKHAGAIIIGKTNMDEFSMGSSSTNSIHGSVVNPWSIGKTDQYVAGGSSGGSAAAVAAGMCAAAIGSDTGGSVRQPASYCGVVGYKPSYGTVSRYGLISYASSLDTPGVLANSLDDAAAVADIIMGRDELDSTSLSTYPPARYVTSNTKNFLQKSVASNKIGRPLVFGIPTDFIVKEMDDEIFQLWRNVAREIEESGVGCVVPISLTHNRFALPSYYILATSEASSNLARYDGVRYGFNVKGQDQGEDGENNQSNSLDIKTLRELYRENRSIGFSDEVKRRILLGTMALSRGSRDNYYKKAQQIRRLISDDYSHAFNVQNVDVVLTPTAPSPAFKLDSKMDPIEMYLNDVMTIPANLAGLPSISIPLQVSPTKQLPLSLQLTGQRLNDHTLLQAASLVLNHLPSNYSQNYSTEFENQPFYKS</sequence>
<gene>
    <name evidence="9" type="primary">gatA</name>
    <name evidence="9" type="ORF">DFA_01228</name>
</gene>
<keyword evidence="10" id="KW-1185">Reference proteome</keyword>
<evidence type="ECO:0000256" key="5">
    <source>
        <dbReference type="ARBA" id="ARBA00022917"/>
    </source>
</evidence>
<evidence type="ECO:0000256" key="3">
    <source>
        <dbReference type="ARBA" id="ARBA00022741"/>
    </source>
</evidence>
<dbReference type="AlphaFoldDB" id="F4PRK7"/>
<dbReference type="InterPro" id="IPR023631">
    <property type="entry name" value="Amidase_dom"/>
</dbReference>
<evidence type="ECO:0000256" key="4">
    <source>
        <dbReference type="ARBA" id="ARBA00022840"/>
    </source>
</evidence>
<dbReference type="OrthoDB" id="421993at2759"/>
<keyword evidence="2 7" id="KW-0436">Ligase</keyword>
<evidence type="ECO:0000256" key="1">
    <source>
        <dbReference type="ARBA" id="ARBA00008069"/>
    </source>
</evidence>
<comment type="function">
    <text evidence="7">Allows the formation of correctly charged Gln-tRNA(Gln) through the transamidation of misacylated Glu-tRNA(Gln) in the mitochondria. The reaction takes place in the presence of glutamine and ATP through an activated gamma-phospho-Glu-tRNA(Gln).</text>
</comment>
<dbReference type="PROSITE" id="PS00571">
    <property type="entry name" value="AMIDASES"/>
    <property type="match status" value="1"/>
</dbReference>
<evidence type="ECO:0000256" key="6">
    <source>
        <dbReference type="ARBA" id="ARBA00047407"/>
    </source>
</evidence>
<dbReference type="STRING" id="1054147.F4PRK7"/>
<dbReference type="GeneID" id="14873653"/>
<dbReference type="Gene3D" id="3.90.1300.10">
    <property type="entry name" value="Amidase signature (AS) domain"/>
    <property type="match status" value="1"/>
</dbReference>
<dbReference type="InterPro" id="IPR020556">
    <property type="entry name" value="Amidase_CS"/>
</dbReference>
<dbReference type="PANTHER" id="PTHR11895:SF7">
    <property type="entry name" value="GLUTAMYL-TRNA(GLN) AMIDOTRANSFERASE SUBUNIT A, MITOCHONDRIAL"/>
    <property type="match status" value="1"/>
</dbReference>
<keyword evidence="3 7" id="KW-0547">Nucleotide-binding</keyword>
<evidence type="ECO:0000256" key="2">
    <source>
        <dbReference type="ARBA" id="ARBA00022598"/>
    </source>
</evidence>
<dbReference type="RefSeq" id="XP_004359197.1">
    <property type="nucleotide sequence ID" value="XM_004359140.1"/>
</dbReference>
<evidence type="ECO:0000313" key="10">
    <source>
        <dbReference type="Proteomes" id="UP000007797"/>
    </source>
</evidence>
<evidence type="ECO:0000259" key="8">
    <source>
        <dbReference type="Pfam" id="PF01425"/>
    </source>
</evidence>
<dbReference type="NCBIfam" id="TIGR00132">
    <property type="entry name" value="gatA"/>
    <property type="match status" value="1"/>
</dbReference>
<dbReference type="InterPro" id="IPR004412">
    <property type="entry name" value="GatA"/>
</dbReference>
<keyword evidence="4 7" id="KW-0067">ATP-binding</keyword>
<evidence type="ECO:0000256" key="7">
    <source>
        <dbReference type="HAMAP-Rule" id="MF_03150"/>
    </source>
</evidence>
<comment type="similarity">
    <text evidence="1 7">Belongs to the amidase family. GatA subfamily.</text>
</comment>
<reference evidence="10" key="1">
    <citation type="journal article" date="2011" name="Genome Res.">
        <title>Phylogeny-wide analysis of social amoeba genomes highlights ancient origins for complex intercellular communication.</title>
        <authorList>
            <person name="Heidel A.J."/>
            <person name="Lawal H.M."/>
            <person name="Felder M."/>
            <person name="Schilde C."/>
            <person name="Helps N.R."/>
            <person name="Tunggal B."/>
            <person name="Rivero F."/>
            <person name="John U."/>
            <person name="Schleicher M."/>
            <person name="Eichinger L."/>
            <person name="Platzer M."/>
            <person name="Noegel A.A."/>
            <person name="Schaap P."/>
            <person name="Gloeckner G."/>
        </authorList>
    </citation>
    <scope>NUCLEOTIDE SEQUENCE [LARGE SCALE GENOMIC DNA]</scope>
    <source>
        <strain evidence="10">SH3</strain>
    </source>
</reference>
<dbReference type="InterPro" id="IPR000120">
    <property type="entry name" value="Amidase"/>
</dbReference>
<feature type="active site" description="Charge relay system" evidence="7">
    <location>
        <position position="76"/>
    </location>
</feature>